<dbReference type="GO" id="GO:0046872">
    <property type="term" value="F:metal ion binding"/>
    <property type="evidence" value="ECO:0007669"/>
    <property type="project" value="UniProtKB-KW"/>
</dbReference>
<evidence type="ECO:0000256" key="6">
    <source>
        <dbReference type="ARBA" id="ARBA00023004"/>
    </source>
</evidence>
<dbReference type="Pfam" id="PF00266">
    <property type="entry name" value="Aminotran_5"/>
    <property type="match status" value="1"/>
</dbReference>
<proteinExistence type="inferred from homology"/>
<dbReference type="Gene3D" id="1.10.260.50">
    <property type="match status" value="1"/>
</dbReference>
<comment type="caution">
    <text evidence="10">The sequence shown here is derived from an EMBL/GenBank/DDBJ whole genome shotgun (WGS) entry which is preliminary data.</text>
</comment>
<dbReference type="PANTHER" id="PTHR11601">
    <property type="entry name" value="CYSTEINE DESULFURYLASE FAMILY MEMBER"/>
    <property type="match status" value="1"/>
</dbReference>
<keyword evidence="6" id="KW-0408">Iron</keyword>
<dbReference type="FunFam" id="3.40.640.10:FF:000084">
    <property type="entry name" value="IscS-like cysteine desulfurase"/>
    <property type="match status" value="1"/>
</dbReference>
<dbReference type="SUPFAM" id="SSF53383">
    <property type="entry name" value="PLP-dependent transferases"/>
    <property type="match status" value="1"/>
</dbReference>
<feature type="domain" description="Aminotransferase class V" evidence="9">
    <location>
        <begin position="12"/>
        <end position="383"/>
    </location>
</feature>
<keyword evidence="3" id="KW-0808">Transferase</keyword>
<dbReference type="GO" id="GO:0051536">
    <property type="term" value="F:iron-sulfur cluster binding"/>
    <property type="evidence" value="ECO:0007669"/>
    <property type="project" value="UniProtKB-KW"/>
</dbReference>
<dbReference type="STRING" id="1798697.A2373_01375"/>
<dbReference type="EMBL" id="MFQS01000006">
    <property type="protein sequence ID" value="OGH84003.1"/>
    <property type="molecule type" value="Genomic_DNA"/>
</dbReference>
<protein>
    <recommendedName>
        <fullName evidence="9">Aminotransferase class V domain-containing protein</fullName>
    </recommendedName>
</protein>
<evidence type="ECO:0000256" key="2">
    <source>
        <dbReference type="ARBA" id="ARBA00006490"/>
    </source>
</evidence>
<evidence type="ECO:0000256" key="5">
    <source>
        <dbReference type="ARBA" id="ARBA00022898"/>
    </source>
</evidence>
<dbReference type="PIRSF" id="PIRSF005572">
    <property type="entry name" value="NifS"/>
    <property type="match status" value="1"/>
</dbReference>
<comment type="cofactor">
    <cofactor evidence="1">
        <name>pyridoxal 5'-phosphate</name>
        <dbReference type="ChEBI" id="CHEBI:597326"/>
    </cofactor>
</comment>
<gene>
    <name evidence="10" type="ORF">A2373_01375</name>
</gene>
<dbReference type="InterPro" id="IPR015421">
    <property type="entry name" value="PyrdxlP-dep_Trfase_major"/>
</dbReference>
<evidence type="ECO:0000313" key="11">
    <source>
        <dbReference type="Proteomes" id="UP000176300"/>
    </source>
</evidence>
<dbReference type="Proteomes" id="UP000176300">
    <property type="component" value="Unassembled WGS sequence"/>
</dbReference>
<reference evidence="10 11" key="1">
    <citation type="journal article" date="2016" name="Nat. Commun.">
        <title>Thousands of microbial genomes shed light on interconnected biogeochemical processes in an aquifer system.</title>
        <authorList>
            <person name="Anantharaman K."/>
            <person name="Brown C.T."/>
            <person name="Hug L.A."/>
            <person name="Sharon I."/>
            <person name="Castelle C.J."/>
            <person name="Probst A.J."/>
            <person name="Thomas B.C."/>
            <person name="Singh A."/>
            <person name="Wilkins M.J."/>
            <person name="Karaoz U."/>
            <person name="Brodie E.L."/>
            <person name="Williams K.H."/>
            <person name="Hubbard S.S."/>
            <person name="Banfield J.F."/>
        </authorList>
    </citation>
    <scope>NUCLEOTIDE SEQUENCE [LARGE SCALE GENOMIC DNA]</scope>
</reference>
<dbReference type="InterPro" id="IPR015422">
    <property type="entry name" value="PyrdxlP-dep_Trfase_small"/>
</dbReference>
<name>A0A1F6NJM8_9BACT</name>
<evidence type="ECO:0000256" key="8">
    <source>
        <dbReference type="ARBA" id="ARBA00050776"/>
    </source>
</evidence>
<keyword evidence="7" id="KW-0411">Iron-sulfur</keyword>
<dbReference type="InterPro" id="IPR016454">
    <property type="entry name" value="Cysteine_dSase"/>
</dbReference>
<keyword evidence="4" id="KW-0479">Metal-binding</keyword>
<keyword evidence="5" id="KW-0663">Pyridoxal phosphate</keyword>
<comment type="catalytic activity">
    <reaction evidence="8">
        <text>(sulfur carrier)-H + L-cysteine = (sulfur carrier)-SH + L-alanine</text>
        <dbReference type="Rhea" id="RHEA:43892"/>
        <dbReference type="Rhea" id="RHEA-COMP:14737"/>
        <dbReference type="Rhea" id="RHEA-COMP:14739"/>
        <dbReference type="ChEBI" id="CHEBI:29917"/>
        <dbReference type="ChEBI" id="CHEBI:35235"/>
        <dbReference type="ChEBI" id="CHEBI:57972"/>
        <dbReference type="ChEBI" id="CHEBI:64428"/>
        <dbReference type="EC" id="2.8.1.7"/>
    </reaction>
</comment>
<dbReference type="GO" id="GO:0031071">
    <property type="term" value="F:cysteine desulfurase activity"/>
    <property type="evidence" value="ECO:0007669"/>
    <property type="project" value="UniProtKB-EC"/>
</dbReference>
<dbReference type="InterPro" id="IPR000192">
    <property type="entry name" value="Aminotrans_V_dom"/>
</dbReference>
<dbReference type="InterPro" id="IPR015424">
    <property type="entry name" value="PyrdxlP-dep_Trfase"/>
</dbReference>
<comment type="similarity">
    <text evidence="2">Belongs to the class-V pyridoxal-phosphate-dependent aminotransferase family. NifS/IscS subfamily.</text>
</comment>
<sequence>MFPKKPKIRKIVYLDNAATTAMDPRVKKTMEPYFSDLYGNPSGIYEMGRTVNKVLSEARGKIAKVLNTQPDNIIFTGGGTESDNLAVFGIAQMETGGHIITTKVEHKAVLGPVKRMEKKGFEATYLNVDGEGRININDVKKALKKNTILISVMYANNEIGTVQPIAEIGKMILKWRKENNTKYPYFHTDACQAAGALDLDVEKLHVDLLTFNGSKIYGPKGVGALYKRKGVDIQPQILGGGQEFGLRSGTENVPGIAGLAKALELVQADKEKENKRLIKLRAYFWEQLQKNIPKLHLNGSKLDDIKTRLPNNLNVTFLDIEGEALLLYLDEYGIVCSTGSACNSVSLDPSYVITACGLPYEYAHGSLRFTLGKNTTKTDIDYVMKYLPWIVGELRKISPVNCSLNHSTT</sequence>
<dbReference type="Gene3D" id="3.90.1150.10">
    <property type="entry name" value="Aspartate Aminotransferase, domain 1"/>
    <property type="match status" value="1"/>
</dbReference>
<evidence type="ECO:0000313" key="10">
    <source>
        <dbReference type="EMBL" id="OGH84003.1"/>
    </source>
</evidence>
<evidence type="ECO:0000256" key="7">
    <source>
        <dbReference type="ARBA" id="ARBA00023014"/>
    </source>
</evidence>
<dbReference type="Gene3D" id="3.40.640.10">
    <property type="entry name" value="Type I PLP-dependent aspartate aminotransferase-like (Major domain)"/>
    <property type="match status" value="1"/>
</dbReference>
<evidence type="ECO:0000256" key="3">
    <source>
        <dbReference type="ARBA" id="ARBA00022679"/>
    </source>
</evidence>
<dbReference type="AlphaFoldDB" id="A0A1F6NJM8"/>
<evidence type="ECO:0000256" key="1">
    <source>
        <dbReference type="ARBA" id="ARBA00001933"/>
    </source>
</evidence>
<evidence type="ECO:0000259" key="9">
    <source>
        <dbReference type="Pfam" id="PF00266"/>
    </source>
</evidence>
<evidence type="ECO:0000256" key="4">
    <source>
        <dbReference type="ARBA" id="ARBA00022723"/>
    </source>
</evidence>
<organism evidence="10 11">
    <name type="scientific">Candidatus Magasanikbacteria bacterium RIFOXYB1_FULL_40_15</name>
    <dbReference type="NCBI Taxonomy" id="1798697"/>
    <lineage>
        <taxon>Bacteria</taxon>
        <taxon>Candidatus Magasanikiibacteriota</taxon>
    </lineage>
</organism>
<dbReference type="PANTHER" id="PTHR11601:SF34">
    <property type="entry name" value="CYSTEINE DESULFURASE"/>
    <property type="match status" value="1"/>
</dbReference>
<accession>A0A1F6NJM8</accession>